<feature type="non-terminal residue" evidence="4">
    <location>
        <position position="161"/>
    </location>
</feature>
<dbReference type="EMBL" id="CAIIXF020000003">
    <property type="protein sequence ID" value="CAH1778800.1"/>
    <property type="molecule type" value="Genomic_DNA"/>
</dbReference>
<dbReference type="PROSITE" id="PS50222">
    <property type="entry name" value="EF_HAND_2"/>
    <property type="match status" value="2"/>
</dbReference>
<dbReference type="Pfam" id="PF13499">
    <property type="entry name" value="EF-hand_7"/>
    <property type="match status" value="1"/>
</dbReference>
<dbReference type="SUPFAM" id="SSF47473">
    <property type="entry name" value="EF-hand"/>
    <property type="match status" value="1"/>
</dbReference>
<feature type="domain" description="EF-hand" evidence="3">
    <location>
        <begin position="78"/>
        <end position="113"/>
    </location>
</feature>
<dbReference type="InterPro" id="IPR018247">
    <property type="entry name" value="EF_Hand_1_Ca_BS"/>
</dbReference>
<evidence type="ECO:0000256" key="2">
    <source>
        <dbReference type="ARBA" id="ARBA00022837"/>
    </source>
</evidence>
<name>A0A8S4NE24_OWEFU</name>
<dbReference type="InterPro" id="IPR011992">
    <property type="entry name" value="EF-hand-dom_pair"/>
</dbReference>
<dbReference type="GO" id="GO:0005509">
    <property type="term" value="F:calcium ion binding"/>
    <property type="evidence" value="ECO:0007669"/>
    <property type="project" value="InterPro"/>
</dbReference>
<dbReference type="SMART" id="SM00054">
    <property type="entry name" value="EFh"/>
    <property type="match status" value="3"/>
</dbReference>
<feature type="domain" description="EF-hand" evidence="3">
    <location>
        <begin position="116"/>
        <end position="147"/>
    </location>
</feature>
<dbReference type="Gene3D" id="1.10.238.10">
    <property type="entry name" value="EF-hand"/>
    <property type="match status" value="1"/>
</dbReference>
<dbReference type="Proteomes" id="UP000749559">
    <property type="component" value="Unassembled WGS sequence"/>
</dbReference>
<keyword evidence="1" id="KW-0677">Repeat</keyword>
<dbReference type="GO" id="GO:0016460">
    <property type="term" value="C:myosin II complex"/>
    <property type="evidence" value="ECO:0007669"/>
    <property type="project" value="TreeGrafter"/>
</dbReference>
<evidence type="ECO:0000259" key="3">
    <source>
        <dbReference type="PROSITE" id="PS50222"/>
    </source>
</evidence>
<dbReference type="FunFam" id="1.10.238.10:FF:000003">
    <property type="entry name" value="Calmodulin A"/>
    <property type="match status" value="1"/>
</dbReference>
<evidence type="ECO:0000256" key="1">
    <source>
        <dbReference type="ARBA" id="ARBA00022737"/>
    </source>
</evidence>
<keyword evidence="2" id="KW-0106">Calcium</keyword>
<dbReference type="PANTHER" id="PTHR23048">
    <property type="entry name" value="MYOSIN LIGHT CHAIN 1, 3"/>
    <property type="match status" value="1"/>
</dbReference>
<dbReference type="InterPro" id="IPR050230">
    <property type="entry name" value="CALM/Myosin/TropC-like"/>
</dbReference>
<evidence type="ECO:0000313" key="4">
    <source>
        <dbReference type="EMBL" id="CAH1778800.1"/>
    </source>
</evidence>
<dbReference type="OrthoDB" id="26525at2759"/>
<gene>
    <name evidence="4" type="ORF">OFUS_LOCUS5662</name>
</gene>
<proteinExistence type="predicted"/>
<protein>
    <recommendedName>
        <fullName evidence="3">EF-hand domain-containing protein</fullName>
    </recommendedName>
</protein>
<dbReference type="InterPro" id="IPR002048">
    <property type="entry name" value="EF_hand_dom"/>
</dbReference>
<accession>A0A8S4NE24</accession>
<reference evidence="4" key="1">
    <citation type="submission" date="2022-03" db="EMBL/GenBank/DDBJ databases">
        <authorList>
            <person name="Martin C."/>
        </authorList>
    </citation>
    <scope>NUCLEOTIDE SEQUENCE</scope>
</reference>
<dbReference type="PANTHER" id="PTHR23048:SF0">
    <property type="entry name" value="CALMODULIN LIKE 3"/>
    <property type="match status" value="1"/>
</dbReference>
<organism evidence="4 5">
    <name type="scientific">Owenia fusiformis</name>
    <name type="common">Polychaete worm</name>
    <dbReference type="NCBI Taxonomy" id="6347"/>
    <lineage>
        <taxon>Eukaryota</taxon>
        <taxon>Metazoa</taxon>
        <taxon>Spiralia</taxon>
        <taxon>Lophotrochozoa</taxon>
        <taxon>Annelida</taxon>
        <taxon>Polychaeta</taxon>
        <taxon>Sedentaria</taxon>
        <taxon>Canalipalpata</taxon>
        <taxon>Sabellida</taxon>
        <taxon>Oweniida</taxon>
        <taxon>Oweniidae</taxon>
        <taxon>Owenia</taxon>
    </lineage>
</organism>
<dbReference type="CDD" id="cd00051">
    <property type="entry name" value="EFh"/>
    <property type="match status" value="1"/>
</dbReference>
<dbReference type="PROSITE" id="PS00018">
    <property type="entry name" value="EF_HAND_1"/>
    <property type="match status" value="2"/>
</dbReference>
<dbReference type="AlphaFoldDB" id="A0A8S4NE24"/>
<sequence length="161" mass="18237">PIYNLKPKEFAGLTKWFNEQSFNGKLTKLQLKSVLSSYGLTPTYEELQQMIDAVSVDSSGIDLQTFLGLCSVKSPVHDHQKEIQDAFRIFDQDGSGAVDAKELRYAMNRMGNYNVDIHNMLGEMDTNKDGLISCEEFCSFMEKKLLTYSICCAYSFSRIIS</sequence>
<keyword evidence="5" id="KW-1185">Reference proteome</keyword>
<evidence type="ECO:0000313" key="5">
    <source>
        <dbReference type="Proteomes" id="UP000749559"/>
    </source>
</evidence>
<comment type="caution">
    <text evidence="4">The sequence shown here is derived from an EMBL/GenBank/DDBJ whole genome shotgun (WGS) entry which is preliminary data.</text>
</comment>